<dbReference type="Proteomes" id="UP001482620">
    <property type="component" value="Unassembled WGS sequence"/>
</dbReference>
<comment type="caution">
    <text evidence="1">The sequence shown here is derived from an EMBL/GenBank/DDBJ whole genome shotgun (WGS) entry which is preliminary data.</text>
</comment>
<keyword evidence="2" id="KW-1185">Reference proteome</keyword>
<protein>
    <submittedName>
        <fullName evidence="1">Uncharacterized protein</fullName>
    </submittedName>
</protein>
<evidence type="ECO:0000313" key="2">
    <source>
        <dbReference type="Proteomes" id="UP001482620"/>
    </source>
</evidence>
<evidence type="ECO:0000313" key="1">
    <source>
        <dbReference type="EMBL" id="MEQ2253066.1"/>
    </source>
</evidence>
<sequence length="144" mass="16309">MQPSLALLFHSESNNSHRLSSSQGCYYVCATTNHIILLVLIHKWRKQGKMVNLPRSTHQNVFVSTSRTNPGRHKEPRTVYKALQSSLAQIGSIFKINEKESGQKWPQEHQSNWSINAIFDLRKVRSTTDPNTEGCLTCGPKMSS</sequence>
<gene>
    <name evidence="1" type="ORF">ILYODFUR_028248</name>
</gene>
<name>A0ABV0V6T3_9TELE</name>
<reference evidence="1 2" key="1">
    <citation type="submission" date="2021-06" db="EMBL/GenBank/DDBJ databases">
        <authorList>
            <person name="Palmer J.M."/>
        </authorList>
    </citation>
    <scope>NUCLEOTIDE SEQUENCE [LARGE SCALE GENOMIC DNA]</scope>
    <source>
        <strain evidence="2">if_2019</strain>
        <tissue evidence="1">Muscle</tissue>
    </source>
</reference>
<organism evidence="1 2">
    <name type="scientific">Ilyodon furcidens</name>
    <name type="common">goldbreast splitfin</name>
    <dbReference type="NCBI Taxonomy" id="33524"/>
    <lineage>
        <taxon>Eukaryota</taxon>
        <taxon>Metazoa</taxon>
        <taxon>Chordata</taxon>
        <taxon>Craniata</taxon>
        <taxon>Vertebrata</taxon>
        <taxon>Euteleostomi</taxon>
        <taxon>Actinopterygii</taxon>
        <taxon>Neopterygii</taxon>
        <taxon>Teleostei</taxon>
        <taxon>Neoteleostei</taxon>
        <taxon>Acanthomorphata</taxon>
        <taxon>Ovalentaria</taxon>
        <taxon>Atherinomorphae</taxon>
        <taxon>Cyprinodontiformes</taxon>
        <taxon>Goodeidae</taxon>
        <taxon>Ilyodon</taxon>
    </lineage>
</organism>
<accession>A0ABV0V6T3</accession>
<proteinExistence type="predicted"/>
<dbReference type="EMBL" id="JAHRIQ010096513">
    <property type="protein sequence ID" value="MEQ2253066.1"/>
    <property type="molecule type" value="Genomic_DNA"/>
</dbReference>